<dbReference type="InterPro" id="IPR001148">
    <property type="entry name" value="CA_dom"/>
</dbReference>
<dbReference type="InterPro" id="IPR023561">
    <property type="entry name" value="Carbonic_anhydrase_a-class"/>
</dbReference>
<evidence type="ECO:0000313" key="10">
    <source>
        <dbReference type="EMBL" id="MDR7308133.1"/>
    </source>
</evidence>
<dbReference type="RefSeq" id="WP_310344981.1">
    <property type="nucleotide sequence ID" value="NZ_JAVDXO010000009.1"/>
</dbReference>
<keyword evidence="4" id="KW-0862">Zinc</keyword>
<evidence type="ECO:0000256" key="3">
    <source>
        <dbReference type="ARBA" id="ARBA00022723"/>
    </source>
</evidence>
<keyword evidence="3" id="KW-0479">Metal-binding</keyword>
<dbReference type="GO" id="GO:0004089">
    <property type="term" value="F:carbonate dehydratase activity"/>
    <property type="evidence" value="ECO:0007669"/>
    <property type="project" value="UniProtKB-EC"/>
</dbReference>
<dbReference type="CDD" id="cd03124">
    <property type="entry name" value="alpha_CA_prokaryotic_like"/>
    <property type="match status" value="1"/>
</dbReference>
<evidence type="ECO:0000256" key="8">
    <source>
        <dbReference type="SAM" id="SignalP"/>
    </source>
</evidence>
<evidence type="ECO:0000256" key="6">
    <source>
        <dbReference type="ARBA" id="ARBA00048348"/>
    </source>
</evidence>
<name>A0ABU1ZRW3_9BURK</name>
<proteinExistence type="inferred from homology"/>
<feature type="domain" description="Alpha-carbonic anhydrase" evidence="9">
    <location>
        <begin position="109"/>
        <end position="334"/>
    </location>
</feature>
<sequence>MPTRSPYFLLLALALGSATVGANDAVPATKPAVAKKPAAVDIQATSASNAKEVGDQLREALGVAPKKKLTITVSGTGPAGAASASRRPPAHAAASQAAKTGAEAHGGEVHWAYEGDVGPQAWGKLKPDFNVCALGKRQSPINIEDGNTLQGPAEPLLFNYTASNGTVLNNGHTIQVDVQGDNTITVRGSRYKLLQFHFHTPSEEQVNGKRAAMVAHLVHKNDDGQLAVVAVLLEPGVANPLIDKVWTYMPLEVNDRVRMPRELLNLNELLPTDQRYYQFMGSLTTPPCTEGVLWTVLKQPMQISRAQYKLFTQLYANNARPVQALNGRPVREAQ</sequence>
<keyword evidence="11" id="KW-1185">Reference proteome</keyword>
<protein>
    <recommendedName>
        <fullName evidence="2">carbonic anhydrase</fullName>
        <ecNumber evidence="2">4.2.1.1</ecNumber>
    </recommendedName>
</protein>
<dbReference type="SMART" id="SM01057">
    <property type="entry name" value="Carb_anhydrase"/>
    <property type="match status" value="1"/>
</dbReference>
<dbReference type="PANTHER" id="PTHR18952:SF265">
    <property type="entry name" value="CARBONIC ANHYDRASE"/>
    <property type="match status" value="1"/>
</dbReference>
<feature type="compositionally biased region" description="Low complexity" evidence="7">
    <location>
        <begin position="74"/>
        <end position="103"/>
    </location>
</feature>
<dbReference type="PANTHER" id="PTHR18952">
    <property type="entry name" value="CARBONIC ANHYDRASE"/>
    <property type="match status" value="1"/>
</dbReference>
<dbReference type="EC" id="4.2.1.1" evidence="2"/>
<dbReference type="SUPFAM" id="SSF51069">
    <property type="entry name" value="Carbonic anhydrase"/>
    <property type="match status" value="1"/>
</dbReference>
<feature type="signal peptide" evidence="8">
    <location>
        <begin position="1"/>
        <end position="22"/>
    </location>
</feature>
<comment type="similarity">
    <text evidence="1">Belongs to the alpha-carbonic anhydrase family.</text>
</comment>
<evidence type="ECO:0000256" key="7">
    <source>
        <dbReference type="SAM" id="MobiDB-lite"/>
    </source>
</evidence>
<evidence type="ECO:0000259" key="9">
    <source>
        <dbReference type="PROSITE" id="PS51144"/>
    </source>
</evidence>
<comment type="catalytic activity">
    <reaction evidence="6">
        <text>hydrogencarbonate + H(+) = CO2 + H2O</text>
        <dbReference type="Rhea" id="RHEA:10748"/>
        <dbReference type="ChEBI" id="CHEBI:15377"/>
        <dbReference type="ChEBI" id="CHEBI:15378"/>
        <dbReference type="ChEBI" id="CHEBI:16526"/>
        <dbReference type="ChEBI" id="CHEBI:17544"/>
        <dbReference type="EC" id="4.2.1.1"/>
    </reaction>
</comment>
<evidence type="ECO:0000256" key="1">
    <source>
        <dbReference type="ARBA" id="ARBA00010718"/>
    </source>
</evidence>
<evidence type="ECO:0000256" key="5">
    <source>
        <dbReference type="ARBA" id="ARBA00023239"/>
    </source>
</evidence>
<evidence type="ECO:0000256" key="4">
    <source>
        <dbReference type="ARBA" id="ARBA00022833"/>
    </source>
</evidence>
<dbReference type="Pfam" id="PF00194">
    <property type="entry name" value="Carb_anhydrase"/>
    <property type="match status" value="1"/>
</dbReference>
<feature type="chain" id="PRO_5046157393" description="carbonic anhydrase" evidence="8">
    <location>
        <begin position="23"/>
        <end position="334"/>
    </location>
</feature>
<comment type="caution">
    <text evidence="10">The sequence shown here is derived from an EMBL/GenBank/DDBJ whole genome shotgun (WGS) entry which is preliminary data.</text>
</comment>
<dbReference type="EMBL" id="JAVDXO010000009">
    <property type="protein sequence ID" value="MDR7308133.1"/>
    <property type="molecule type" value="Genomic_DNA"/>
</dbReference>
<feature type="region of interest" description="Disordered" evidence="7">
    <location>
        <begin position="72"/>
        <end position="103"/>
    </location>
</feature>
<dbReference type="InterPro" id="IPR036398">
    <property type="entry name" value="CA_dom_sf"/>
</dbReference>
<reference evidence="10 11" key="1">
    <citation type="submission" date="2023-07" db="EMBL/GenBank/DDBJ databases">
        <title>Sorghum-associated microbial communities from plants grown in Nebraska, USA.</title>
        <authorList>
            <person name="Schachtman D."/>
        </authorList>
    </citation>
    <scope>NUCLEOTIDE SEQUENCE [LARGE SCALE GENOMIC DNA]</scope>
    <source>
        <strain evidence="10 11">BE308</strain>
    </source>
</reference>
<keyword evidence="5 10" id="KW-0456">Lyase</keyword>
<keyword evidence="8" id="KW-0732">Signal</keyword>
<dbReference type="Proteomes" id="UP001268089">
    <property type="component" value="Unassembled WGS sequence"/>
</dbReference>
<gene>
    <name evidence="10" type="ORF">J2X15_003442</name>
</gene>
<dbReference type="InterPro" id="IPR041891">
    <property type="entry name" value="Alpha_CA_prokaryot-like"/>
</dbReference>
<accession>A0ABU1ZRW3</accession>
<evidence type="ECO:0000256" key="2">
    <source>
        <dbReference type="ARBA" id="ARBA00012925"/>
    </source>
</evidence>
<dbReference type="PROSITE" id="PS51144">
    <property type="entry name" value="ALPHA_CA_2"/>
    <property type="match status" value="1"/>
</dbReference>
<dbReference type="Gene3D" id="3.10.200.10">
    <property type="entry name" value="Alpha carbonic anhydrase"/>
    <property type="match status" value="1"/>
</dbReference>
<evidence type="ECO:0000313" key="11">
    <source>
        <dbReference type="Proteomes" id="UP001268089"/>
    </source>
</evidence>
<organism evidence="10 11">
    <name type="scientific">Rhodoferax saidenbachensis</name>
    <dbReference type="NCBI Taxonomy" id="1484693"/>
    <lineage>
        <taxon>Bacteria</taxon>
        <taxon>Pseudomonadati</taxon>
        <taxon>Pseudomonadota</taxon>
        <taxon>Betaproteobacteria</taxon>
        <taxon>Burkholderiales</taxon>
        <taxon>Comamonadaceae</taxon>
        <taxon>Rhodoferax</taxon>
    </lineage>
</organism>